<proteinExistence type="predicted"/>
<dbReference type="Proteomes" id="UP000466187">
    <property type="component" value="Chromosome"/>
</dbReference>
<name>A0A7I7WHV8_MYCGU</name>
<organism evidence="2 3">
    <name type="scientific">Mycolicibacterium gadium</name>
    <name type="common">Mycobacterium gadium</name>
    <dbReference type="NCBI Taxonomy" id="1794"/>
    <lineage>
        <taxon>Bacteria</taxon>
        <taxon>Bacillati</taxon>
        <taxon>Actinomycetota</taxon>
        <taxon>Actinomycetes</taxon>
        <taxon>Mycobacteriales</taxon>
        <taxon>Mycobacteriaceae</taxon>
        <taxon>Mycolicibacterium</taxon>
    </lineage>
</organism>
<dbReference type="KEGG" id="mgad:MGAD_14790"/>
<dbReference type="AlphaFoldDB" id="A0A7I7WHV8"/>
<protein>
    <recommendedName>
        <fullName evidence="4">Helix-turn-helix domain-containing protein</fullName>
    </recommendedName>
</protein>
<sequence>MTQPPAARRSTGSQLQRNPIRRLGGRPTRGCTLVPDELIRHGVPEIKAEGLAVMVLLLSHANGWETSAVEMSHQLGWGENRRRVRAALERLVKARRLVIREHRRDGGGRLCQEYIFHADARRFSEEEWTMWAAPIVLPAHCKGCTNTVQGACTETVQGDAP</sequence>
<accession>A0A7I7WHV8</accession>
<evidence type="ECO:0000256" key="1">
    <source>
        <dbReference type="SAM" id="MobiDB-lite"/>
    </source>
</evidence>
<evidence type="ECO:0000313" key="2">
    <source>
        <dbReference type="EMBL" id="BBZ17144.1"/>
    </source>
</evidence>
<evidence type="ECO:0008006" key="4">
    <source>
        <dbReference type="Google" id="ProtNLM"/>
    </source>
</evidence>
<feature type="region of interest" description="Disordered" evidence="1">
    <location>
        <begin position="1"/>
        <end position="28"/>
    </location>
</feature>
<dbReference type="EMBL" id="AP022608">
    <property type="protein sequence ID" value="BBZ17144.1"/>
    <property type="molecule type" value="Genomic_DNA"/>
</dbReference>
<gene>
    <name evidence="2" type="ORF">MGAD_14790</name>
</gene>
<dbReference type="RefSeq" id="WP_163685893.1">
    <property type="nucleotide sequence ID" value="NZ_AP022608.1"/>
</dbReference>
<reference evidence="2 3" key="1">
    <citation type="journal article" date="2019" name="Emerg. Microbes Infect.">
        <title>Comprehensive subspecies identification of 175 nontuberculous mycobacteria species based on 7547 genomic profiles.</title>
        <authorList>
            <person name="Matsumoto Y."/>
            <person name="Kinjo T."/>
            <person name="Motooka D."/>
            <person name="Nabeya D."/>
            <person name="Jung N."/>
            <person name="Uechi K."/>
            <person name="Horii T."/>
            <person name="Iida T."/>
            <person name="Fujita J."/>
            <person name="Nakamura S."/>
        </authorList>
    </citation>
    <scope>NUCLEOTIDE SEQUENCE [LARGE SCALE GENOMIC DNA]</scope>
    <source>
        <strain evidence="2 3">JCM 12688</strain>
    </source>
</reference>
<evidence type="ECO:0000313" key="3">
    <source>
        <dbReference type="Proteomes" id="UP000466187"/>
    </source>
</evidence>